<feature type="compositionally biased region" description="Basic residues" evidence="1">
    <location>
        <begin position="102"/>
        <end position="111"/>
    </location>
</feature>
<dbReference type="Proteomes" id="UP000190637">
    <property type="component" value="Unassembled WGS sequence"/>
</dbReference>
<gene>
    <name evidence="2" type="ORF">SAMN02745673_04712</name>
</gene>
<proteinExistence type="predicted"/>
<dbReference type="EMBL" id="FUWS01000017">
    <property type="protein sequence ID" value="SKA37453.1"/>
    <property type="molecule type" value="Genomic_DNA"/>
</dbReference>
<evidence type="ECO:0000313" key="3">
    <source>
        <dbReference type="Proteomes" id="UP000190637"/>
    </source>
</evidence>
<feature type="region of interest" description="Disordered" evidence="1">
    <location>
        <begin position="1"/>
        <end position="238"/>
    </location>
</feature>
<dbReference type="AlphaFoldDB" id="A0A1T4TAM8"/>
<reference evidence="2 3" key="1">
    <citation type="submission" date="2017-02" db="EMBL/GenBank/DDBJ databases">
        <authorList>
            <person name="Peterson S.W."/>
        </authorList>
    </citation>
    <scope>NUCLEOTIDE SEQUENCE [LARGE SCALE GENOMIC DNA]</scope>
    <source>
        <strain evidence="2 3">DSM 45154</strain>
    </source>
</reference>
<organism evidence="2 3">
    <name type="scientific">Marinactinospora thermotolerans DSM 45154</name>
    <dbReference type="NCBI Taxonomy" id="1122192"/>
    <lineage>
        <taxon>Bacteria</taxon>
        <taxon>Bacillati</taxon>
        <taxon>Actinomycetota</taxon>
        <taxon>Actinomycetes</taxon>
        <taxon>Streptosporangiales</taxon>
        <taxon>Nocardiopsidaceae</taxon>
        <taxon>Marinactinospora</taxon>
    </lineage>
</organism>
<evidence type="ECO:0000256" key="1">
    <source>
        <dbReference type="SAM" id="MobiDB-lite"/>
    </source>
</evidence>
<keyword evidence="3" id="KW-1185">Reference proteome</keyword>
<protein>
    <submittedName>
        <fullName evidence="2">Uncharacterized protein</fullName>
    </submittedName>
</protein>
<evidence type="ECO:0000313" key="2">
    <source>
        <dbReference type="EMBL" id="SKA37453.1"/>
    </source>
</evidence>
<dbReference type="STRING" id="1122192.SAMN02745673_04712"/>
<sequence length="238" mass="25035">MSRVTAPRQSVRRRNGSRAAVEPADAPRGTGPGATHPGEGGAGTLPRPRSPTWPGTAGRNRRPDVLGPGSAWPRRGGASAGSGTRTIADAAGDRRVRSPRGGGHRSRKHHPSPSTPSRTGRRGPLPPRPQSARAFPTFVPGLLPLRLFTRSPPGLPRPVSAGAPPLTTVPSLLRADLGERDVYPPQAGHRKGTRRPDGARSGPSPPSSRYGAFLPSGRLRARSPITTRFALTPTTVQR</sequence>
<accession>A0A1T4TAM8</accession>
<name>A0A1T4TAM8_9ACTN</name>
<feature type="compositionally biased region" description="Low complexity" evidence="1">
    <location>
        <begin position="69"/>
        <end position="85"/>
    </location>
</feature>